<dbReference type="Proteomes" id="UP000033202">
    <property type="component" value="Unassembled WGS sequence"/>
</dbReference>
<accession>A0A0E9MLH1</accession>
<evidence type="ECO:0000313" key="2">
    <source>
        <dbReference type="Proteomes" id="UP000033202"/>
    </source>
</evidence>
<dbReference type="AlphaFoldDB" id="A0A0E9MLH1"/>
<dbReference type="STRING" id="1219043.SCH01S_14_00280"/>
<sequence>MLTGPENFHFSGRNEGKRTPSVILAKIDPAELGTFDAFLLGNLLMSQFQGAIVVPQFGFFATLAHKELLAQERLIAGINFFDEVPQLKNELLLIEKKIGFLTTPDDARLLAEFEGVVPGTVEHTDWVHRTIKGRPHPS</sequence>
<reference evidence="1 2" key="1">
    <citation type="submission" date="2015-04" db="EMBL/GenBank/DDBJ databases">
        <title>Whole genome shotgun sequence of Sphingomonas changbaiensis NBRC 104936.</title>
        <authorList>
            <person name="Katano-Makiyama Y."/>
            <person name="Hosoyama A."/>
            <person name="Hashimoto M."/>
            <person name="Noguchi M."/>
            <person name="Tsuchikane K."/>
            <person name="Ohji S."/>
            <person name="Yamazoe A."/>
            <person name="Ichikawa N."/>
            <person name="Kimura A."/>
            <person name="Fujita N."/>
        </authorList>
    </citation>
    <scope>NUCLEOTIDE SEQUENCE [LARGE SCALE GENOMIC DNA]</scope>
    <source>
        <strain evidence="1 2">NBRC 104936</strain>
    </source>
</reference>
<protein>
    <submittedName>
        <fullName evidence="1">Uncharacterized protein</fullName>
    </submittedName>
</protein>
<name>A0A0E9MLH1_9SPHN</name>
<evidence type="ECO:0000313" key="1">
    <source>
        <dbReference type="EMBL" id="GAO38364.1"/>
    </source>
</evidence>
<dbReference type="EMBL" id="BBWU01000014">
    <property type="protein sequence ID" value="GAO38364.1"/>
    <property type="molecule type" value="Genomic_DNA"/>
</dbReference>
<comment type="caution">
    <text evidence="1">The sequence shown here is derived from an EMBL/GenBank/DDBJ whole genome shotgun (WGS) entry which is preliminary data.</text>
</comment>
<organism evidence="1 2">
    <name type="scientific">Sphingomonas changbaiensis NBRC 104936</name>
    <dbReference type="NCBI Taxonomy" id="1219043"/>
    <lineage>
        <taxon>Bacteria</taxon>
        <taxon>Pseudomonadati</taxon>
        <taxon>Pseudomonadota</taxon>
        <taxon>Alphaproteobacteria</taxon>
        <taxon>Sphingomonadales</taxon>
        <taxon>Sphingomonadaceae</taxon>
        <taxon>Sphingomonas</taxon>
    </lineage>
</organism>
<keyword evidence="2" id="KW-1185">Reference proteome</keyword>
<gene>
    <name evidence="1" type="ORF">SCH01S_14_00280</name>
</gene>
<proteinExistence type="predicted"/>